<evidence type="ECO:0000313" key="2">
    <source>
        <dbReference type="Proteomes" id="UP001478862"/>
    </source>
</evidence>
<proteinExistence type="predicted"/>
<accession>A0ABV1MR20</accession>
<dbReference type="EMBL" id="JBEGDG010000006">
    <property type="protein sequence ID" value="MEQ6354958.1"/>
    <property type="molecule type" value="Genomic_DNA"/>
</dbReference>
<name>A0ABV1MR20_9BACI</name>
<protein>
    <submittedName>
        <fullName evidence="1">Uncharacterized protein</fullName>
    </submittedName>
</protein>
<dbReference type="RefSeq" id="WP_349659601.1">
    <property type="nucleotide sequence ID" value="NZ_JBEGDG010000006.1"/>
</dbReference>
<organism evidence="1 2">
    <name type="scientific">Lysinibacillus zambalensis</name>
    <dbReference type="NCBI Taxonomy" id="3160866"/>
    <lineage>
        <taxon>Bacteria</taxon>
        <taxon>Bacillati</taxon>
        <taxon>Bacillota</taxon>
        <taxon>Bacilli</taxon>
        <taxon>Bacillales</taxon>
        <taxon>Bacillaceae</taxon>
        <taxon>Lysinibacillus</taxon>
    </lineage>
</organism>
<sequence length="92" mass="10611">MNNYQYIDTKGLHMNHFFSLQEDYISWEDIVKVEQTIVEKNGVSVPEKLIFTLQDGSTIELSLSGKLSSAKQFINKELSTYGLRIENKYSES</sequence>
<keyword evidence="2" id="KW-1185">Reference proteome</keyword>
<evidence type="ECO:0000313" key="1">
    <source>
        <dbReference type="EMBL" id="MEQ6354958.1"/>
    </source>
</evidence>
<reference evidence="1 2" key="1">
    <citation type="submission" date="2024-06" db="EMBL/GenBank/DDBJ databases">
        <title>Lysinibacillus zambalefons sp. nov., a Novel Firmicute Isolated from the Poon Bato Zambales Hyperalkaline Spring.</title>
        <authorList>
            <person name="Aja J.A."/>
            <person name="Lazaro J.E.H."/>
            <person name="Llorin L.D."/>
            <person name="Lim K.R."/>
            <person name="Teodosio J."/>
            <person name="Dalisay D.S."/>
        </authorList>
    </citation>
    <scope>NUCLEOTIDE SEQUENCE [LARGE SCALE GENOMIC DNA]</scope>
    <source>
        <strain evidence="1 2">M3</strain>
    </source>
</reference>
<dbReference type="Proteomes" id="UP001478862">
    <property type="component" value="Unassembled WGS sequence"/>
</dbReference>
<comment type="caution">
    <text evidence="1">The sequence shown here is derived from an EMBL/GenBank/DDBJ whole genome shotgun (WGS) entry which is preliminary data.</text>
</comment>
<gene>
    <name evidence="1" type="ORF">ABNX05_10060</name>
</gene>